<feature type="domain" description="MOFRL" evidence="1">
    <location>
        <begin position="304"/>
        <end position="408"/>
    </location>
</feature>
<proteinExistence type="predicted"/>
<dbReference type="Gene3D" id="3.40.1480.10">
    <property type="entry name" value="MOFRL domain"/>
    <property type="match status" value="1"/>
</dbReference>
<comment type="caution">
    <text evidence="3">The sequence shown here is derived from an EMBL/GenBank/DDBJ whole genome shotgun (WGS) entry which is preliminary data.</text>
</comment>
<dbReference type="InterPro" id="IPR039760">
    <property type="entry name" value="MOFRL_protein"/>
</dbReference>
<evidence type="ECO:0000313" key="3">
    <source>
        <dbReference type="EMBL" id="MFC4348216.1"/>
    </source>
</evidence>
<dbReference type="SUPFAM" id="SSF82544">
    <property type="entry name" value="GckA/TtuD-like"/>
    <property type="match status" value="1"/>
</dbReference>
<dbReference type="InterPro" id="IPR037035">
    <property type="entry name" value="GK-like_C_sf"/>
</dbReference>
<keyword evidence="3" id="KW-0808">Transferase</keyword>
<dbReference type="PANTHER" id="PTHR12227:SF0">
    <property type="entry name" value="GLYCERATE KINASE"/>
    <property type="match status" value="1"/>
</dbReference>
<evidence type="ECO:0000313" key="4">
    <source>
        <dbReference type="Proteomes" id="UP001595776"/>
    </source>
</evidence>
<keyword evidence="4" id="KW-1185">Reference proteome</keyword>
<dbReference type="InterPro" id="IPR007835">
    <property type="entry name" value="MOFRL"/>
</dbReference>
<organism evidence="3 4">
    <name type="scientific">Kordiimonas lipolytica</name>
    <dbReference type="NCBI Taxonomy" id="1662421"/>
    <lineage>
        <taxon>Bacteria</taxon>
        <taxon>Pseudomonadati</taxon>
        <taxon>Pseudomonadota</taxon>
        <taxon>Alphaproteobacteria</taxon>
        <taxon>Kordiimonadales</taxon>
        <taxon>Kordiimonadaceae</taxon>
        <taxon>Kordiimonas</taxon>
    </lineage>
</organism>
<keyword evidence="3" id="KW-0418">Kinase</keyword>
<dbReference type="GO" id="GO:0016301">
    <property type="term" value="F:kinase activity"/>
    <property type="evidence" value="ECO:0007669"/>
    <property type="project" value="UniProtKB-KW"/>
</dbReference>
<dbReference type="PANTHER" id="PTHR12227">
    <property type="entry name" value="GLYCERATE KINASE"/>
    <property type="match status" value="1"/>
</dbReference>
<evidence type="ECO:0000259" key="1">
    <source>
        <dbReference type="Pfam" id="PF05161"/>
    </source>
</evidence>
<dbReference type="Gene3D" id="3.40.50.10180">
    <property type="entry name" value="Glycerate kinase, MOFRL-like N-terminal domain"/>
    <property type="match status" value="1"/>
</dbReference>
<sequence length="422" mass="44361">MKTDIADDWQAFCASTFSAAIRPVLPKNCLPPFLPDPTAYRAVKLIALGKGAAAMARTVEQCWPDVAITGIAVCREGYGVQCDRVDVIESAHPIPDERSVAAAERALKVAADTKPDELLLVLLSGGGSSLACLPSDGITLETKKQLISSLLRAGADISELNTVRKHLSAIKGGRLAAAAVNAGHIVTLAISDVVGDDPGLIASGPTQADTSLWQDAQEILDRYGLERPRSWADDCAFVESNRSSFQIVAKAGDMLKAAENYAEALGFDVRNIGNDVVGEAKDVAEKHAAIARSHLEKNMDKPILLLSGGELTATVRGAGQGGPNQEYVLALAAAFGSDDGLYAFAADTDGMDGVGGAAGGISTPQSRKLAIEKAVVPEAMLAENDSLQYFKILDSSFTVEPTMTNVNDFRMIAIMPQGLTAH</sequence>
<dbReference type="Proteomes" id="UP001595776">
    <property type="component" value="Unassembled WGS sequence"/>
</dbReference>
<gene>
    <name evidence="3" type="ORF">ACFO5Q_10205</name>
</gene>
<accession>A0ABV8UAN1</accession>
<dbReference type="RefSeq" id="WP_156431911.1">
    <property type="nucleotide sequence ID" value="NZ_JBHSCR010000007.1"/>
</dbReference>
<feature type="domain" description="MOFRL-associated" evidence="2">
    <location>
        <begin position="15"/>
        <end position="227"/>
    </location>
</feature>
<reference evidence="4" key="1">
    <citation type="journal article" date="2019" name="Int. J. Syst. Evol. Microbiol.">
        <title>The Global Catalogue of Microorganisms (GCM) 10K type strain sequencing project: providing services to taxonomists for standard genome sequencing and annotation.</title>
        <authorList>
            <consortium name="The Broad Institute Genomics Platform"/>
            <consortium name="The Broad Institute Genome Sequencing Center for Infectious Disease"/>
            <person name="Wu L."/>
            <person name="Ma J."/>
        </authorList>
    </citation>
    <scope>NUCLEOTIDE SEQUENCE [LARGE SCALE GENOMIC DNA]</scope>
    <source>
        <strain evidence="4">CGMCC 1.15304</strain>
    </source>
</reference>
<dbReference type="EMBL" id="JBHSCR010000007">
    <property type="protein sequence ID" value="MFC4348216.1"/>
    <property type="molecule type" value="Genomic_DNA"/>
</dbReference>
<dbReference type="InterPro" id="IPR025286">
    <property type="entry name" value="MOFRL_assoc_dom"/>
</dbReference>
<dbReference type="InterPro" id="IPR038614">
    <property type="entry name" value="GK_N_sf"/>
</dbReference>
<evidence type="ECO:0000259" key="2">
    <source>
        <dbReference type="Pfam" id="PF13660"/>
    </source>
</evidence>
<dbReference type="Pfam" id="PF13660">
    <property type="entry name" value="DUF4147"/>
    <property type="match status" value="1"/>
</dbReference>
<dbReference type="Pfam" id="PF05161">
    <property type="entry name" value="MOFRL"/>
    <property type="match status" value="1"/>
</dbReference>
<name>A0ABV8UAN1_9PROT</name>
<protein>
    <submittedName>
        <fullName evidence="3">Glycerate kinase</fullName>
    </submittedName>
</protein>